<keyword evidence="1" id="KW-0732">Signal</keyword>
<reference evidence="3" key="1">
    <citation type="submission" date="2017-04" db="EMBL/GenBank/DDBJ databases">
        <title>Function of individual gut microbiota members based on whole genome sequencing of pure cultures obtained from chicken caecum.</title>
        <authorList>
            <person name="Medvecky M."/>
            <person name="Cejkova D."/>
            <person name="Polansky O."/>
            <person name="Karasova D."/>
            <person name="Kubasova T."/>
            <person name="Cizek A."/>
            <person name="Rychlik I."/>
        </authorList>
    </citation>
    <scope>NUCLEOTIDE SEQUENCE [LARGE SCALE GENOMIC DNA]</scope>
    <source>
        <strain evidence="3">An43</strain>
    </source>
</reference>
<gene>
    <name evidence="2" type="ORF">B5F97_10005</name>
</gene>
<organism evidence="2 3">
    <name type="scientific">Bacteroides clarus</name>
    <dbReference type="NCBI Taxonomy" id="626929"/>
    <lineage>
        <taxon>Bacteria</taxon>
        <taxon>Pseudomonadati</taxon>
        <taxon>Bacteroidota</taxon>
        <taxon>Bacteroidia</taxon>
        <taxon>Bacteroidales</taxon>
        <taxon>Bacteroidaceae</taxon>
        <taxon>Bacteroides</taxon>
    </lineage>
</organism>
<dbReference type="Proteomes" id="UP000195386">
    <property type="component" value="Unassembled WGS sequence"/>
</dbReference>
<dbReference type="EMBL" id="NFII01000008">
    <property type="protein sequence ID" value="OUO00849.1"/>
    <property type="molecule type" value="Genomic_DNA"/>
</dbReference>
<evidence type="ECO:0000313" key="2">
    <source>
        <dbReference type="EMBL" id="OUO00849.1"/>
    </source>
</evidence>
<accession>A0A1Y3YWJ7</accession>
<protein>
    <recommendedName>
        <fullName evidence="4">Outer membrane protein beta-barrel domain-containing protein</fullName>
    </recommendedName>
</protein>
<sequence length="271" mass="30757">MNTYIRILCCTCLVCLAFPLYAQTDTLRIADDHKITNVSDTISEKRFLGRFDRGIVNHLFVKRKTWMTGLTVSYAGYDSEDTQFLSLLKDFDCKAKLFTINPFVGYFIKENICIGIKFGYQNVYANLGNISLDIDDDLSFSLKNMSFDEHLLSTTVFYRSYVGLDRGKRFGLFNETSLSFNTGSSRYKRGSEENFKDTQTRIREVHIGLNPGATVFIMENISAELSFGVAGFKYREENQTTNGESSGWRKSSGANFKINILNISIGIVAYL</sequence>
<feature type="signal peptide" evidence="1">
    <location>
        <begin position="1"/>
        <end position="22"/>
    </location>
</feature>
<name>A0A1Y3YWJ7_9BACE</name>
<dbReference type="RefSeq" id="WP_009123241.1">
    <property type="nucleotide sequence ID" value="NZ_CALIXP010000012.1"/>
</dbReference>
<comment type="caution">
    <text evidence="2">The sequence shown here is derived from an EMBL/GenBank/DDBJ whole genome shotgun (WGS) entry which is preliminary data.</text>
</comment>
<proteinExistence type="predicted"/>
<evidence type="ECO:0000313" key="3">
    <source>
        <dbReference type="Proteomes" id="UP000195386"/>
    </source>
</evidence>
<evidence type="ECO:0000256" key="1">
    <source>
        <dbReference type="SAM" id="SignalP"/>
    </source>
</evidence>
<evidence type="ECO:0008006" key="4">
    <source>
        <dbReference type="Google" id="ProtNLM"/>
    </source>
</evidence>
<feature type="chain" id="PRO_5010988485" description="Outer membrane protein beta-barrel domain-containing protein" evidence="1">
    <location>
        <begin position="23"/>
        <end position="271"/>
    </location>
</feature>
<dbReference type="AlphaFoldDB" id="A0A1Y3YWJ7"/>